<protein>
    <submittedName>
        <fullName evidence="1">Outer membrane protein assembly factor BamB</fullName>
    </submittedName>
</protein>
<accession>A0A5J4PAN2</accession>
<sequence length="23" mass="2531">MKKWTSVVLSVLFLSLSILPVLG</sequence>
<dbReference type="AlphaFoldDB" id="A0A5J4PAN2"/>
<evidence type="ECO:0000313" key="1">
    <source>
        <dbReference type="EMBL" id="KAA6306018.1"/>
    </source>
</evidence>
<name>A0A5J4PAN2_9ZZZZ</name>
<dbReference type="EMBL" id="SNRY01010235">
    <property type="protein sequence ID" value="KAA6306018.1"/>
    <property type="molecule type" value="Genomic_DNA"/>
</dbReference>
<proteinExistence type="predicted"/>
<feature type="non-terminal residue" evidence="1">
    <location>
        <position position="23"/>
    </location>
</feature>
<organism evidence="1">
    <name type="scientific">termite gut metagenome</name>
    <dbReference type="NCBI Taxonomy" id="433724"/>
    <lineage>
        <taxon>unclassified sequences</taxon>
        <taxon>metagenomes</taxon>
        <taxon>organismal metagenomes</taxon>
    </lineage>
</organism>
<comment type="caution">
    <text evidence="1">The sequence shown here is derived from an EMBL/GenBank/DDBJ whole genome shotgun (WGS) entry which is preliminary data.</text>
</comment>
<gene>
    <name evidence="1" type="ORF">EZS27_042328</name>
</gene>
<reference evidence="1" key="1">
    <citation type="submission" date="2019-03" db="EMBL/GenBank/DDBJ databases">
        <title>Single cell metagenomics reveals metabolic interactions within the superorganism composed of flagellate Streblomastix strix and complex community of Bacteroidetes bacteria on its surface.</title>
        <authorList>
            <person name="Treitli S.C."/>
            <person name="Kolisko M."/>
            <person name="Husnik F."/>
            <person name="Keeling P."/>
            <person name="Hampl V."/>
        </authorList>
    </citation>
    <scope>NUCLEOTIDE SEQUENCE</scope>
    <source>
        <strain evidence="1">STM</strain>
    </source>
</reference>